<proteinExistence type="inferred from homology"/>
<dbReference type="InterPro" id="IPR049874">
    <property type="entry name" value="ROK_cs"/>
</dbReference>
<evidence type="ECO:0000313" key="3">
    <source>
        <dbReference type="Proteomes" id="UP001501081"/>
    </source>
</evidence>
<dbReference type="PANTHER" id="PTHR18964">
    <property type="entry name" value="ROK (REPRESSOR, ORF, KINASE) FAMILY"/>
    <property type="match status" value="1"/>
</dbReference>
<dbReference type="InterPro" id="IPR000600">
    <property type="entry name" value="ROK"/>
</dbReference>
<dbReference type="InterPro" id="IPR043129">
    <property type="entry name" value="ATPase_NBD"/>
</dbReference>
<gene>
    <name evidence="2" type="ORF">GCM10022246_18220</name>
</gene>
<dbReference type="Proteomes" id="UP001501081">
    <property type="component" value="Unassembled WGS sequence"/>
</dbReference>
<organism evidence="2 3">
    <name type="scientific">Pedobacter ginsengiterrae</name>
    <dbReference type="NCBI Taxonomy" id="871696"/>
    <lineage>
        <taxon>Bacteria</taxon>
        <taxon>Pseudomonadati</taxon>
        <taxon>Bacteroidota</taxon>
        <taxon>Sphingobacteriia</taxon>
        <taxon>Sphingobacteriales</taxon>
        <taxon>Sphingobacteriaceae</taxon>
        <taxon>Pedobacter</taxon>
    </lineage>
</organism>
<evidence type="ECO:0000256" key="1">
    <source>
        <dbReference type="ARBA" id="ARBA00006479"/>
    </source>
</evidence>
<evidence type="ECO:0000313" key="2">
    <source>
        <dbReference type="EMBL" id="GAA3965530.1"/>
    </source>
</evidence>
<dbReference type="EMBL" id="BAABAK010000009">
    <property type="protein sequence ID" value="GAA3965530.1"/>
    <property type="molecule type" value="Genomic_DNA"/>
</dbReference>
<dbReference type="SUPFAM" id="SSF53067">
    <property type="entry name" value="Actin-like ATPase domain"/>
    <property type="match status" value="1"/>
</dbReference>
<name>A0ABP7PH04_9SPHI</name>
<dbReference type="Pfam" id="PF00480">
    <property type="entry name" value="ROK"/>
    <property type="match status" value="1"/>
</dbReference>
<keyword evidence="3" id="KW-1185">Reference proteome</keyword>
<protein>
    <submittedName>
        <fullName evidence="2">ROK family protein</fullName>
    </submittedName>
</protein>
<sequence>MNQLNAIGIDVGGSSIKCGVVNAHGEILYSTNISLTNVKTHGAVIGHMTEAINACAKRYDDSILGVGVGFPGIIENNVVIAGGINLPGFRNVELGNILKLVTRKNIIIDNDANLMGLGELTYGAAKDCSDAVFITVGTGIGGAVLIDSKLYGGFKNRGTELGHIIINHKGKACACGARGCLEAYASITAMVNHYQSICKDTPENVDAKYIVSRYMLRESDAMEVMESHFDYMATGIVSFINLFNPQRIIIGGGISESGSFYIREIEKRVLALAVPTGPGSAQIVAAGLGNKAGLLGCAANVFQKYGAIENMKQKMVV</sequence>
<comment type="similarity">
    <text evidence="1">Belongs to the ROK (NagC/XylR) family.</text>
</comment>
<accession>A0ABP7PH04</accession>
<dbReference type="Gene3D" id="3.30.420.40">
    <property type="match status" value="2"/>
</dbReference>
<reference evidence="3" key="1">
    <citation type="journal article" date="2019" name="Int. J. Syst. Evol. Microbiol.">
        <title>The Global Catalogue of Microorganisms (GCM) 10K type strain sequencing project: providing services to taxonomists for standard genome sequencing and annotation.</title>
        <authorList>
            <consortium name="The Broad Institute Genomics Platform"/>
            <consortium name="The Broad Institute Genome Sequencing Center for Infectious Disease"/>
            <person name="Wu L."/>
            <person name="Ma J."/>
        </authorList>
    </citation>
    <scope>NUCLEOTIDE SEQUENCE [LARGE SCALE GENOMIC DNA]</scope>
    <source>
        <strain evidence="3">JCM 17338</strain>
    </source>
</reference>
<comment type="caution">
    <text evidence="2">The sequence shown here is derived from an EMBL/GenBank/DDBJ whole genome shotgun (WGS) entry which is preliminary data.</text>
</comment>
<dbReference type="PROSITE" id="PS01125">
    <property type="entry name" value="ROK"/>
    <property type="match status" value="1"/>
</dbReference>
<dbReference type="PANTHER" id="PTHR18964:SF149">
    <property type="entry name" value="BIFUNCTIONAL UDP-N-ACETYLGLUCOSAMINE 2-EPIMERASE_N-ACETYLMANNOSAMINE KINASE"/>
    <property type="match status" value="1"/>
</dbReference>
<dbReference type="RefSeq" id="WP_344766458.1">
    <property type="nucleotide sequence ID" value="NZ_BAABAK010000009.1"/>
</dbReference>